<evidence type="ECO:0000313" key="8">
    <source>
        <dbReference type="EMBL" id="ERN09638.1"/>
    </source>
</evidence>
<dbReference type="EMBL" id="KI392980">
    <property type="protein sequence ID" value="ERN09638.1"/>
    <property type="molecule type" value="Genomic_DNA"/>
</dbReference>
<dbReference type="Pfam" id="PF00188">
    <property type="entry name" value="CAP"/>
    <property type="match status" value="1"/>
</dbReference>
<dbReference type="FunFam" id="3.40.33.10:FF:000006">
    <property type="entry name" value="Putative pathogenesis-related protein 1"/>
    <property type="match status" value="1"/>
</dbReference>
<keyword evidence="3 6" id="KW-0732">Signal</keyword>
<dbReference type="InterPro" id="IPR018244">
    <property type="entry name" value="Allrgn_V5/Tpx1_CS"/>
</dbReference>
<protein>
    <recommendedName>
        <fullName evidence="7">SCP domain-containing protein</fullName>
    </recommendedName>
</protein>
<proteinExistence type="inferred from homology"/>
<dbReference type="Proteomes" id="UP000017836">
    <property type="component" value="Unassembled WGS sequence"/>
</dbReference>
<keyword evidence="9" id="KW-1185">Reference proteome</keyword>
<keyword evidence="5" id="KW-0568">Pathogenesis-related protein</keyword>
<dbReference type="Gramene" id="ERN09638">
    <property type="protein sequence ID" value="ERN09638"/>
    <property type="gene ID" value="AMTR_s00029p00197310"/>
</dbReference>
<evidence type="ECO:0000256" key="3">
    <source>
        <dbReference type="ARBA" id="ARBA00022729"/>
    </source>
</evidence>
<dbReference type="SUPFAM" id="SSF55797">
    <property type="entry name" value="PR-1-like"/>
    <property type="match status" value="1"/>
</dbReference>
<organism evidence="8 9">
    <name type="scientific">Amborella trichopoda</name>
    <dbReference type="NCBI Taxonomy" id="13333"/>
    <lineage>
        <taxon>Eukaryota</taxon>
        <taxon>Viridiplantae</taxon>
        <taxon>Streptophyta</taxon>
        <taxon>Embryophyta</taxon>
        <taxon>Tracheophyta</taxon>
        <taxon>Spermatophyta</taxon>
        <taxon>Magnoliopsida</taxon>
        <taxon>Amborellales</taxon>
        <taxon>Amborellaceae</taxon>
        <taxon>Amborella</taxon>
    </lineage>
</organism>
<dbReference type="GO" id="GO:0098542">
    <property type="term" value="P:defense response to other organism"/>
    <property type="evidence" value="ECO:0007669"/>
    <property type="project" value="UniProtKB-ARBA"/>
</dbReference>
<evidence type="ECO:0000256" key="1">
    <source>
        <dbReference type="ARBA" id="ARBA00003143"/>
    </source>
</evidence>
<dbReference type="InterPro" id="IPR014044">
    <property type="entry name" value="CAP_dom"/>
</dbReference>
<evidence type="ECO:0000256" key="4">
    <source>
        <dbReference type="ARBA" id="ARBA00023157"/>
    </source>
</evidence>
<evidence type="ECO:0000256" key="6">
    <source>
        <dbReference type="SAM" id="SignalP"/>
    </source>
</evidence>
<dbReference type="PANTHER" id="PTHR10334">
    <property type="entry name" value="CYSTEINE-RICH SECRETORY PROTEIN-RELATED"/>
    <property type="match status" value="1"/>
</dbReference>
<dbReference type="InterPro" id="IPR035940">
    <property type="entry name" value="CAP_sf"/>
</dbReference>
<dbReference type="PRINTS" id="PR00838">
    <property type="entry name" value="V5ALLERGEN"/>
</dbReference>
<evidence type="ECO:0000313" key="9">
    <source>
        <dbReference type="Proteomes" id="UP000017836"/>
    </source>
</evidence>
<dbReference type="KEGG" id="atr:18437795"/>
<dbReference type="SMART" id="SM00198">
    <property type="entry name" value="SCP"/>
    <property type="match status" value="1"/>
</dbReference>
<evidence type="ECO:0000256" key="2">
    <source>
        <dbReference type="ARBA" id="ARBA00009923"/>
    </source>
</evidence>
<accession>W1PNJ4</accession>
<evidence type="ECO:0000256" key="5">
    <source>
        <dbReference type="ARBA" id="ARBA00023265"/>
    </source>
</evidence>
<sequence>MAMNKQSWSLTLLVVLCTMGMVHLCHAQNSPQDYLNPHNAARTRLNVGPLTWDDNVAAFAQNYANQRARDCNLIHSGGPYGENLFGGSGADFSAADAVNAWVNEKADYDYNSNTCAAGKQCGHYTQVVWRNSVRLGCAKVRCNNGGIFITCNYNPPGNFIGQKPY</sequence>
<dbReference type="AlphaFoldDB" id="W1PNJ4"/>
<evidence type="ECO:0000259" key="7">
    <source>
        <dbReference type="SMART" id="SM00198"/>
    </source>
</evidence>
<dbReference type="PROSITE" id="PS01010">
    <property type="entry name" value="CRISP_2"/>
    <property type="match status" value="1"/>
</dbReference>
<keyword evidence="4" id="KW-1015">Disulfide bond</keyword>
<dbReference type="eggNOG" id="KOG3017">
    <property type="taxonomic scope" value="Eukaryota"/>
</dbReference>
<comment type="similarity">
    <text evidence="2">Belongs to the CRISP family.</text>
</comment>
<feature type="chain" id="PRO_5004807608" description="SCP domain-containing protein" evidence="6">
    <location>
        <begin position="28"/>
        <end position="165"/>
    </location>
</feature>
<gene>
    <name evidence="8" type="ORF">AMTR_s00029p00197310</name>
</gene>
<reference evidence="9" key="1">
    <citation type="journal article" date="2013" name="Science">
        <title>The Amborella genome and the evolution of flowering plants.</title>
        <authorList>
            <consortium name="Amborella Genome Project"/>
        </authorList>
    </citation>
    <scope>NUCLEOTIDE SEQUENCE [LARGE SCALE GENOMIC DNA]</scope>
</reference>
<dbReference type="InterPro" id="IPR001283">
    <property type="entry name" value="CRISP-related"/>
</dbReference>
<dbReference type="OMA" id="NPGHYEQ"/>
<feature type="domain" description="SCP" evidence="7">
    <location>
        <begin position="29"/>
        <end position="161"/>
    </location>
</feature>
<comment type="function">
    <text evidence="1">Probably involved in the defense reaction of plants against pathogens.</text>
</comment>
<name>W1PNJ4_AMBTC</name>
<feature type="signal peptide" evidence="6">
    <location>
        <begin position="1"/>
        <end position="27"/>
    </location>
</feature>
<dbReference type="InterPro" id="IPR002413">
    <property type="entry name" value="V5_allergen-like"/>
</dbReference>
<keyword evidence="5" id="KW-0611">Plant defense</keyword>
<dbReference type="GO" id="GO:0005615">
    <property type="term" value="C:extracellular space"/>
    <property type="evidence" value="ECO:0000318"/>
    <property type="project" value="GO_Central"/>
</dbReference>
<dbReference type="HOGENOM" id="CLU_035730_8_1_1"/>
<dbReference type="PROSITE" id="PS01009">
    <property type="entry name" value="CRISP_1"/>
    <property type="match status" value="1"/>
</dbReference>
<dbReference type="Gene3D" id="3.40.33.10">
    <property type="entry name" value="CAP"/>
    <property type="match status" value="1"/>
</dbReference>
<dbReference type="OrthoDB" id="337038at2759"/>
<dbReference type="STRING" id="13333.W1PNJ4"/>
<dbReference type="PRINTS" id="PR00837">
    <property type="entry name" value="V5TPXLIKE"/>
</dbReference>
<dbReference type="CDD" id="cd05381">
    <property type="entry name" value="CAP_PR-1"/>
    <property type="match status" value="1"/>
</dbReference>